<dbReference type="SMART" id="SM00347">
    <property type="entry name" value="HTH_MARR"/>
    <property type="match status" value="1"/>
</dbReference>
<dbReference type="Proteomes" id="UP000008363">
    <property type="component" value="Unassembled WGS sequence"/>
</dbReference>
<feature type="region of interest" description="Disordered" evidence="1">
    <location>
        <begin position="176"/>
        <end position="195"/>
    </location>
</feature>
<evidence type="ECO:0000259" key="2">
    <source>
        <dbReference type="PROSITE" id="PS50995"/>
    </source>
</evidence>
<dbReference type="eggNOG" id="COG1846">
    <property type="taxonomic scope" value="Bacteria"/>
</dbReference>
<dbReference type="PANTHER" id="PTHR33164:SF43">
    <property type="entry name" value="HTH-TYPE TRANSCRIPTIONAL REPRESSOR YETL"/>
    <property type="match status" value="1"/>
</dbReference>
<feature type="domain" description="HTH marR-type" evidence="2">
    <location>
        <begin position="36"/>
        <end position="169"/>
    </location>
</feature>
<dbReference type="Gene3D" id="1.10.10.10">
    <property type="entry name" value="Winged helix-like DNA-binding domain superfamily/Winged helix DNA-binding domain"/>
    <property type="match status" value="1"/>
</dbReference>
<evidence type="ECO:0000256" key="1">
    <source>
        <dbReference type="SAM" id="MobiDB-lite"/>
    </source>
</evidence>
<dbReference type="AlphaFoldDB" id="K6W2K3"/>
<keyword evidence="4" id="KW-1185">Reference proteome</keyword>
<dbReference type="PRINTS" id="PR00598">
    <property type="entry name" value="HTHMARR"/>
</dbReference>
<comment type="caution">
    <text evidence="3">The sequence shown here is derived from an EMBL/GenBank/DDBJ whole genome shotgun (WGS) entry which is preliminary data.</text>
</comment>
<dbReference type="RefSeq" id="WP_006338477.1">
    <property type="nucleotide sequence ID" value="NZ_BAHC01000217.1"/>
</dbReference>
<dbReference type="GO" id="GO:0006950">
    <property type="term" value="P:response to stress"/>
    <property type="evidence" value="ECO:0007669"/>
    <property type="project" value="TreeGrafter"/>
</dbReference>
<dbReference type="Pfam" id="PF01047">
    <property type="entry name" value="MarR"/>
    <property type="match status" value="1"/>
</dbReference>
<dbReference type="OrthoDB" id="4404499at2"/>
<evidence type="ECO:0000313" key="4">
    <source>
        <dbReference type="Proteomes" id="UP000008363"/>
    </source>
</evidence>
<dbReference type="SUPFAM" id="SSF46785">
    <property type="entry name" value="Winged helix' DNA-binding domain"/>
    <property type="match status" value="1"/>
</dbReference>
<dbReference type="PROSITE" id="PS50995">
    <property type="entry name" value="HTH_MARR_2"/>
    <property type="match status" value="1"/>
</dbReference>
<dbReference type="InterPro" id="IPR039422">
    <property type="entry name" value="MarR/SlyA-like"/>
</dbReference>
<organism evidence="3 4">
    <name type="scientific">Gordonia rhizosphera NBRC 16068</name>
    <dbReference type="NCBI Taxonomy" id="1108045"/>
    <lineage>
        <taxon>Bacteria</taxon>
        <taxon>Bacillati</taxon>
        <taxon>Actinomycetota</taxon>
        <taxon>Actinomycetes</taxon>
        <taxon>Mycobacteriales</taxon>
        <taxon>Gordoniaceae</taxon>
        <taxon>Gordonia</taxon>
    </lineage>
</organism>
<sequence>MTSESTAGEGRTGRPSFTDEMRRRTKARFPDQDYEATTAGIALTRAAQAHAVVSEKYIHGRDRRSWLSFRVLYVIWLFAPISARDLVNLLQVSRQTMSNMLKALESDGLINRTASTYDARLITLELTEAGSRSLETSLMRQFQLDERGFGVLSAPERAQLVEMLDRVRAEMARINNEGFDAPGKPAEASNNRDTA</sequence>
<accession>K6W2K3</accession>
<name>K6W2K3_9ACTN</name>
<dbReference type="InterPro" id="IPR036388">
    <property type="entry name" value="WH-like_DNA-bd_sf"/>
</dbReference>
<dbReference type="InterPro" id="IPR036390">
    <property type="entry name" value="WH_DNA-bd_sf"/>
</dbReference>
<dbReference type="STRING" id="1108045.GORHZ_217_00130"/>
<gene>
    <name evidence="3" type="ORF">GORHZ_217_00130</name>
</gene>
<dbReference type="GO" id="GO:0003700">
    <property type="term" value="F:DNA-binding transcription factor activity"/>
    <property type="evidence" value="ECO:0007669"/>
    <property type="project" value="InterPro"/>
</dbReference>
<protein>
    <submittedName>
        <fullName evidence="3">Putative MarR family transcriptional regulator</fullName>
    </submittedName>
</protein>
<reference evidence="3 4" key="1">
    <citation type="submission" date="2012-08" db="EMBL/GenBank/DDBJ databases">
        <title>Whole genome shotgun sequence of Gordonia rhizosphera NBRC 16068.</title>
        <authorList>
            <person name="Takarada H."/>
            <person name="Isaki S."/>
            <person name="Hosoyama A."/>
            <person name="Tsuchikane K."/>
            <person name="Katsumata H."/>
            <person name="Baba S."/>
            <person name="Ohji S."/>
            <person name="Yamazaki S."/>
            <person name="Fujita N."/>
        </authorList>
    </citation>
    <scope>NUCLEOTIDE SEQUENCE [LARGE SCALE GENOMIC DNA]</scope>
    <source>
        <strain evidence="3 4">NBRC 16068</strain>
    </source>
</reference>
<dbReference type="InterPro" id="IPR000835">
    <property type="entry name" value="HTH_MarR-typ"/>
</dbReference>
<dbReference type="PANTHER" id="PTHR33164">
    <property type="entry name" value="TRANSCRIPTIONAL REGULATOR, MARR FAMILY"/>
    <property type="match status" value="1"/>
</dbReference>
<feature type="region of interest" description="Disordered" evidence="1">
    <location>
        <begin position="1"/>
        <end position="29"/>
    </location>
</feature>
<dbReference type="EMBL" id="BAHC01000217">
    <property type="protein sequence ID" value="GAB93385.1"/>
    <property type="molecule type" value="Genomic_DNA"/>
</dbReference>
<proteinExistence type="predicted"/>
<evidence type="ECO:0000313" key="3">
    <source>
        <dbReference type="EMBL" id="GAB93385.1"/>
    </source>
</evidence>